<proteinExistence type="predicted"/>
<protein>
    <submittedName>
        <fullName evidence="1">Uncharacterized protein</fullName>
    </submittedName>
</protein>
<accession>A0AAE0Z7G7</accession>
<keyword evidence="2" id="KW-1185">Reference proteome</keyword>
<sequence>MLVDTLTPCLEPDTRHRQEAETFYRYIKQCCSSQIIVLERPAYNGKMGDKSSWKHAEPHCSTKLCNQQAKLSSALRNSAINKPDQALHYETLHSTSQTKLCTTELCNQQARPSTALWNSAFNKPY</sequence>
<comment type="caution">
    <text evidence="1">The sequence shown here is derived from an EMBL/GenBank/DDBJ whole genome shotgun (WGS) entry which is preliminary data.</text>
</comment>
<evidence type="ECO:0000313" key="1">
    <source>
        <dbReference type="EMBL" id="KAK3763701.1"/>
    </source>
</evidence>
<dbReference type="EMBL" id="JAWDGP010004519">
    <property type="protein sequence ID" value="KAK3763701.1"/>
    <property type="molecule type" value="Genomic_DNA"/>
</dbReference>
<gene>
    <name evidence="1" type="ORF">RRG08_020382</name>
</gene>
<name>A0AAE0Z7G7_9GAST</name>
<dbReference type="Proteomes" id="UP001283361">
    <property type="component" value="Unassembled WGS sequence"/>
</dbReference>
<evidence type="ECO:0000313" key="2">
    <source>
        <dbReference type="Proteomes" id="UP001283361"/>
    </source>
</evidence>
<reference evidence="1" key="1">
    <citation type="journal article" date="2023" name="G3 (Bethesda)">
        <title>A reference genome for the long-term kleptoplast-retaining sea slug Elysia crispata morphotype clarki.</title>
        <authorList>
            <person name="Eastman K.E."/>
            <person name="Pendleton A.L."/>
            <person name="Shaikh M.A."/>
            <person name="Suttiyut T."/>
            <person name="Ogas R."/>
            <person name="Tomko P."/>
            <person name="Gavelis G."/>
            <person name="Widhalm J.R."/>
            <person name="Wisecaver J.H."/>
        </authorList>
    </citation>
    <scope>NUCLEOTIDE SEQUENCE</scope>
    <source>
        <strain evidence="1">ECLA1</strain>
    </source>
</reference>
<dbReference type="AlphaFoldDB" id="A0AAE0Z7G7"/>
<organism evidence="1 2">
    <name type="scientific">Elysia crispata</name>
    <name type="common">lettuce slug</name>
    <dbReference type="NCBI Taxonomy" id="231223"/>
    <lineage>
        <taxon>Eukaryota</taxon>
        <taxon>Metazoa</taxon>
        <taxon>Spiralia</taxon>
        <taxon>Lophotrochozoa</taxon>
        <taxon>Mollusca</taxon>
        <taxon>Gastropoda</taxon>
        <taxon>Heterobranchia</taxon>
        <taxon>Euthyneura</taxon>
        <taxon>Panpulmonata</taxon>
        <taxon>Sacoglossa</taxon>
        <taxon>Placobranchoidea</taxon>
        <taxon>Plakobranchidae</taxon>
        <taxon>Elysia</taxon>
    </lineage>
</organism>